<dbReference type="STRING" id="3818.A0A444ZYI9"/>
<gene>
    <name evidence="3" type="ORF">Ahy_B03g063963</name>
</gene>
<dbReference type="PANTHER" id="PTHR33184">
    <property type="entry name" value="PROTEIN TAPETUM DETERMINANT 1-LIKE-RELATED"/>
    <property type="match status" value="1"/>
</dbReference>
<comment type="caution">
    <text evidence="3">The sequence shown here is derived from an EMBL/GenBank/DDBJ whole genome shotgun (WGS) entry which is preliminary data.</text>
</comment>
<accession>A0A444ZYI9</accession>
<reference evidence="3 4" key="1">
    <citation type="submission" date="2019-01" db="EMBL/GenBank/DDBJ databases">
        <title>Sequencing of cultivated peanut Arachis hypogaea provides insights into genome evolution and oil improvement.</title>
        <authorList>
            <person name="Chen X."/>
        </authorList>
    </citation>
    <scope>NUCLEOTIDE SEQUENCE [LARGE SCALE GENOMIC DNA]</scope>
    <source>
        <strain evidence="4">cv. Fuhuasheng</strain>
        <tissue evidence="3">Leaves</tissue>
    </source>
</reference>
<dbReference type="Pfam" id="PF24068">
    <property type="entry name" value="TPD1_C"/>
    <property type="match status" value="1"/>
</dbReference>
<evidence type="ECO:0000313" key="3">
    <source>
        <dbReference type="EMBL" id="RYR19239.1"/>
    </source>
</evidence>
<dbReference type="EMBL" id="SDMP01000013">
    <property type="protein sequence ID" value="RYR19239.1"/>
    <property type="molecule type" value="Genomic_DNA"/>
</dbReference>
<evidence type="ECO:0000256" key="1">
    <source>
        <dbReference type="ARBA" id="ARBA00022729"/>
    </source>
</evidence>
<name>A0A444ZYI9_ARAHY</name>
<sequence length="137" mass="14791">MASTLSTRCPWGLLLMVVIAFATRSCNGEDDKCKRDIQISQSASEPLPSGIPTYTVEISNTCVSRSGCSISNIHVTCGPFSSATLINPNIFKRIAYNNCLVNGGHPLLPGNTISFKYANSFSYRLTVSSVRCNPLLP</sequence>
<protein>
    <submittedName>
        <fullName evidence="3">Uncharacterized protein</fullName>
    </submittedName>
</protein>
<dbReference type="AlphaFoldDB" id="A0A444ZYI9"/>
<feature type="signal peptide" evidence="2">
    <location>
        <begin position="1"/>
        <end position="28"/>
    </location>
</feature>
<feature type="chain" id="PRO_5019229972" evidence="2">
    <location>
        <begin position="29"/>
        <end position="137"/>
    </location>
</feature>
<evidence type="ECO:0000313" key="4">
    <source>
        <dbReference type="Proteomes" id="UP000289738"/>
    </source>
</evidence>
<keyword evidence="1 2" id="KW-0732">Signal</keyword>
<organism evidence="3 4">
    <name type="scientific">Arachis hypogaea</name>
    <name type="common">Peanut</name>
    <dbReference type="NCBI Taxonomy" id="3818"/>
    <lineage>
        <taxon>Eukaryota</taxon>
        <taxon>Viridiplantae</taxon>
        <taxon>Streptophyta</taxon>
        <taxon>Embryophyta</taxon>
        <taxon>Tracheophyta</taxon>
        <taxon>Spermatophyta</taxon>
        <taxon>Magnoliopsida</taxon>
        <taxon>eudicotyledons</taxon>
        <taxon>Gunneridae</taxon>
        <taxon>Pentapetalae</taxon>
        <taxon>rosids</taxon>
        <taxon>fabids</taxon>
        <taxon>Fabales</taxon>
        <taxon>Fabaceae</taxon>
        <taxon>Papilionoideae</taxon>
        <taxon>50 kb inversion clade</taxon>
        <taxon>dalbergioids sensu lato</taxon>
        <taxon>Dalbergieae</taxon>
        <taxon>Pterocarpus clade</taxon>
        <taxon>Arachis</taxon>
    </lineage>
</organism>
<proteinExistence type="predicted"/>
<dbReference type="Proteomes" id="UP000289738">
    <property type="component" value="Chromosome B03"/>
</dbReference>
<dbReference type="GO" id="GO:0001709">
    <property type="term" value="P:cell fate determination"/>
    <property type="evidence" value="ECO:0007669"/>
    <property type="project" value="TreeGrafter"/>
</dbReference>
<dbReference type="InterPro" id="IPR040361">
    <property type="entry name" value="TPD1"/>
</dbReference>
<dbReference type="PANTHER" id="PTHR33184:SF76">
    <property type="entry name" value="TAPETUM DETERMINANT PROTEIN"/>
    <property type="match status" value="1"/>
</dbReference>
<evidence type="ECO:0000256" key="2">
    <source>
        <dbReference type="SAM" id="SignalP"/>
    </source>
</evidence>
<keyword evidence="4" id="KW-1185">Reference proteome</keyword>